<keyword evidence="3" id="KW-0479">Metal-binding</keyword>
<evidence type="ECO:0000256" key="10">
    <source>
        <dbReference type="ARBA" id="ARBA00040375"/>
    </source>
</evidence>
<evidence type="ECO:0000256" key="9">
    <source>
        <dbReference type="ARBA" id="ARBA00039146"/>
    </source>
</evidence>
<name>A0ABV9B9P5_9ACTN</name>
<comment type="similarity">
    <text evidence="8">Belongs to the sugar phosphate cyclases superfamily. DOI synthase family.</text>
</comment>
<evidence type="ECO:0000256" key="7">
    <source>
        <dbReference type="ARBA" id="ARBA00037923"/>
    </source>
</evidence>
<evidence type="ECO:0000256" key="8">
    <source>
        <dbReference type="ARBA" id="ARBA00038469"/>
    </source>
</evidence>
<sequence>MDSQLPPPAPADPRDPQADSRDSQADPHDPHGPHGSHDSPPPLTERHFSLGDWRVRVLLGHDCLDDVAQALTGLDADRFVFVTDDTVQGVVASKLAGVVEQTAPALLLSHPPGEAHKNLATLSRFIDLSLDFKVTRRSVVVAVGGGIPGNIAGLLAGLLFRGIRLVHVPTTVIAACDSVISAKQAVNTAHAKNTVGLYHPPELIVVDFGVVAMGSPRDMRSGTCETVKNALAIDPGQIPTLRRLLRPRADYTASDLEEIFELSLAVKSRLLLEDPHEKYSGVLLEYGHTVGHALELASAAPGSGAVPVKHGEAVALGMAVAADVAHRLGALGADAVATHEELIERVGVCRCLTAGLDTETVMHHIGFDNKRGYEAHTSSDVPMVLLGALGVPLGLGQHYLTPVPRRAVRAAVDELLRRGRECDGGHDRGHDAHG</sequence>
<feature type="domain" description="3-dehydroquinate synthase C-terminal" evidence="13">
    <location>
        <begin position="222"/>
        <end position="370"/>
    </location>
</feature>
<comment type="caution">
    <text evidence="14">The sequence shown here is derived from an EMBL/GenBank/DDBJ whole genome shotgun (WGS) entry which is preliminary data.</text>
</comment>
<feature type="region of interest" description="Disordered" evidence="11">
    <location>
        <begin position="1"/>
        <end position="46"/>
    </location>
</feature>
<keyword evidence="15" id="KW-1185">Reference proteome</keyword>
<evidence type="ECO:0000256" key="4">
    <source>
        <dbReference type="ARBA" id="ARBA00023027"/>
    </source>
</evidence>
<evidence type="ECO:0000256" key="1">
    <source>
        <dbReference type="ARBA" id="ARBA00001911"/>
    </source>
</evidence>
<evidence type="ECO:0000313" key="15">
    <source>
        <dbReference type="Proteomes" id="UP001595990"/>
    </source>
</evidence>
<evidence type="ECO:0000259" key="12">
    <source>
        <dbReference type="Pfam" id="PF01761"/>
    </source>
</evidence>
<gene>
    <name evidence="14" type="ORF">ACFPEN_01190</name>
</gene>
<organism evidence="14 15">
    <name type="scientific">Streptomyces ehimensis</name>
    <dbReference type="NCBI Taxonomy" id="68195"/>
    <lineage>
        <taxon>Bacteria</taxon>
        <taxon>Bacillati</taxon>
        <taxon>Actinomycetota</taxon>
        <taxon>Actinomycetes</taxon>
        <taxon>Kitasatosporales</taxon>
        <taxon>Streptomycetaceae</taxon>
        <taxon>Streptomyces</taxon>
    </lineage>
</organism>
<feature type="compositionally biased region" description="Basic and acidic residues" evidence="11">
    <location>
        <begin position="12"/>
        <end position="37"/>
    </location>
</feature>
<comment type="catalytic activity">
    <reaction evidence="5">
        <text>D-glucose 6-phosphate = 2-deoxy-L-scyllo-inosose + phosphate</text>
        <dbReference type="Rhea" id="RHEA:33071"/>
        <dbReference type="ChEBI" id="CHEBI:43474"/>
        <dbReference type="ChEBI" id="CHEBI:61548"/>
        <dbReference type="ChEBI" id="CHEBI:64796"/>
        <dbReference type="EC" id="4.2.3.124"/>
    </reaction>
</comment>
<dbReference type="EC" id="4.2.3.124" evidence="9"/>
<dbReference type="InterPro" id="IPR050071">
    <property type="entry name" value="Dehydroquinate_synthase"/>
</dbReference>
<proteinExistence type="inferred from homology"/>
<dbReference type="RefSeq" id="WP_417922032.1">
    <property type="nucleotide sequence ID" value="NZ_JBHSFS010000001.1"/>
</dbReference>
<evidence type="ECO:0000259" key="13">
    <source>
        <dbReference type="Pfam" id="PF24621"/>
    </source>
</evidence>
<dbReference type="Gene3D" id="3.40.50.1970">
    <property type="match status" value="1"/>
</dbReference>
<comment type="function">
    <text evidence="6">Catalyzes the intramolecular carbocycle formation from D-glucose-6-phosphate to 2-deoxy-scyllo-inosose (DOI).</text>
</comment>
<evidence type="ECO:0000313" key="14">
    <source>
        <dbReference type="EMBL" id="MFC4511543.1"/>
    </source>
</evidence>
<dbReference type="PANTHER" id="PTHR43622:SF1">
    <property type="entry name" value="3-DEHYDROQUINATE SYNTHASE"/>
    <property type="match status" value="1"/>
</dbReference>
<dbReference type="Proteomes" id="UP001595990">
    <property type="component" value="Unassembled WGS sequence"/>
</dbReference>
<dbReference type="EMBL" id="JBHSFS010000001">
    <property type="protein sequence ID" value="MFC4511543.1"/>
    <property type="molecule type" value="Genomic_DNA"/>
</dbReference>
<evidence type="ECO:0000256" key="6">
    <source>
        <dbReference type="ARBA" id="ARBA00037594"/>
    </source>
</evidence>
<dbReference type="Pfam" id="PF24621">
    <property type="entry name" value="DHQS_C"/>
    <property type="match status" value="1"/>
</dbReference>
<dbReference type="CDD" id="cd08197">
    <property type="entry name" value="DOIS"/>
    <property type="match status" value="1"/>
</dbReference>
<feature type="domain" description="3-dehydroquinate synthase N-terminal" evidence="12">
    <location>
        <begin position="111"/>
        <end position="218"/>
    </location>
</feature>
<protein>
    <recommendedName>
        <fullName evidence="10">2-deoxy-scyllo-inosose synthase</fullName>
        <ecNumber evidence="9">4.2.3.124</ecNumber>
    </recommendedName>
</protein>
<keyword evidence="4" id="KW-0520">NAD</keyword>
<dbReference type="InterPro" id="IPR030960">
    <property type="entry name" value="DHQS/DOIS_N"/>
</dbReference>
<evidence type="ECO:0000256" key="2">
    <source>
        <dbReference type="ARBA" id="ARBA00001941"/>
    </source>
</evidence>
<evidence type="ECO:0000256" key="11">
    <source>
        <dbReference type="SAM" id="MobiDB-lite"/>
    </source>
</evidence>
<dbReference type="Pfam" id="PF01761">
    <property type="entry name" value="DHQ_synthase"/>
    <property type="match status" value="1"/>
</dbReference>
<comment type="pathway">
    <text evidence="7">Metabolic intermediate biosynthesis; 2-deoxystreptamine biosynthesis; 2-deoxystreptamine from D-glucose 6-phosphate: step 1/4.</text>
</comment>
<dbReference type="SUPFAM" id="SSF56796">
    <property type="entry name" value="Dehydroquinate synthase-like"/>
    <property type="match status" value="1"/>
</dbReference>
<evidence type="ECO:0000256" key="3">
    <source>
        <dbReference type="ARBA" id="ARBA00022723"/>
    </source>
</evidence>
<dbReference type="InterPro" id="IPR056179">
    <property type="entry name" value="DHQS_C"/>
</dbReference>
<dbReference type="Gene3D" id="1.20.1090.10">
    <property type="entry name" value="Dehydroquinate synthase-like - alpha domain"/>
    <property type="match status" value="1"/>
</dbReference>
<comment type="cofactor">
    <cofactor evidence="2">
        <name>Co(2+)</name>
        <dbReference type="ChEBI" id="CHEBI:48828"/>
    </cofactor>
</comment>
<dbReference type="PANTHER" id="PTHR43622">
    <property type="entry name" value="3-DEHYDROQUINATE SYNTHASE"/>
    <property type="match status" value="1"/>
</dbReference>
<reference evidence="15" key="1">
    <citation type="journal article" date="2019" name="Int. J. Syst. Evol. Microbiol.">
        <title>The Global Catalogue of Microorganisms (GCM) 10K type strain sequencing project: providing services to taxonomists for standard genome sequencing and annotation.</title>
        <authorList>
            <consortium name="The Broad Institute Genomics Platform"/>
            <consortium name="The Broad Institute Genome Sequencing Center for Infectious Disease"/>
            <person name="Wu L."/>
            <person name="Ma J."/>
        </authorList>
    </citation>
    <scope>NUCLEOTIDE SEQUENCE [LARGE SCALE GENOMIC DNA]</scope>
    <source>
        <strain evidence="15">CECT 8064</strain>
    </source>
</reference>
<accession>A0ABV9B9P5</accession>
<comment type="cofactor">
    <cofactor evidence="1">
        <name>NAD(+)</name>
        <dbReference type="ChEBI" id="CHEBI:57540"/>
    </cofactor>
</comment>
<evidence type="ECO:0000256" key="5">
    <source>
        <dbReference type="ARBA" id="ARBA00035757"/>
    </source>
</evidence>
<feature type="compositionally biased region" description="Pro residues" evidence="11">
    <location>
        <begin position="1"/>
        <end position="11"/>
    </location>
</feature>